<comment type="caution">
    <text evidence="2">The sequence shown here is derived from an EMBL/GenBank/DDBJ whole genome shotgun (WGS) entry which is preliminary data.</text>
</comment>
<gene>
    <name evidence="2" type="ORF">RQX22_13665</name>
</gene>
<protein>
    <submittedName>
        <fullName evidence="2">Uncharacterized protein</fullName>
    </submittedName>
</protein>
<keyword evidence="1" id="KW-1133">Transmembrane helix</keyword>
<keyword evidence="1" id="KW-0812">Transmembrane</keyword>
<reference evidence="2 3" key="1">
    <citation type="submission" date="2023-05" db="EMBL/GenBank/DDBJ databases">
        <authorList>
            <person name="Guo Y."/>
        </authorList>
    </citation>
    <scope>NUCLEOTIDE SEQUENCE [LARGE SCALE GENOMIC DNA]</scope>
    <source>
        <strain evidence="2 3">GR2756</strain>
    </source>
</reference>
<dbReference type="EMBL" id="JAVUPU010000006">
    <property type="protein sequence ID" value="MDT9600005.1"/>
    <property type="molecule type" value="Genomic_DNA"/>
</dbReference>
<organism evidence="2 3">
    <name type="scientific">Sphingosinicella rhizophila</name>
    <dbReference type="NCBI Taxonomy" id="3050082"/>
    <lineage>
        <taxon>Bacteria</taxon>
        <taxon>Pseudomonadati</taxon>
        <taxon>Pseudomonadota</taxon>
        <taxon>Alphaproteobacteria</taxon>
        <taxon>Sphingomonadales</taxon>
        <taxon>Sphingosinicellaceae</taxon>
        <taxon>Sphingosinicella</taxon>
    </lineage>
</organism>
<name>A0ABU3Q9C2_9SPHN</name>
<evidence type="ECO:0000256" key="1">
    <source>
        <dbReference type="SAM" id="Phobius"/>
    </source>
</evidence>
<feature type="transmembrane region" description="Helical" evidence="1">
    <location>
        <begin position="7"/>
        <end position="27"/>
    </location>
</feature>
<accession>A0ABU3Q9C2</accession>
<evidence type="ECO:0000313" key="3">
    <source>
        <dbReference type="Proteomes" id="UP001259572"/>
    </source>
</evidence>
<feature type="transmembrane region" description="Helical" evidence="1">
    <location>
        <begin position="39"/>
        <end position="60"/>
    </location>
</feature>
<dbReference type="RefSeq" id="WP_315727098.1">
    <property type="nucleotide sequence ID" value="NZ_JAVUPU010000006.1"/>
</dbReference>
<feature type="transmembrane region" description="Helical" evidence="1">
    <location>
        <begin position="72"/>
        <end position="90"/>
    </location>
</feature>
<keyword evidence="3" id="KW-1185">Reference proteome</keyword>
<dbReference type="Proteomes" id="UP001259572">
    <property type="component" value="Unassembled WGS sequence"/>
</dbReference>
<evidence type="ECO:0000313" key="2">
    <source>
        <dbReference type="EMBL" id="MDT9600005.1"/>
    </source>
</evidence>
<keyword evidence="1" id="KW-0472">Membrane</keyword>
<sequence>MLRWWTIKRATGIGVTAAVAALIFWPLHESWTYLVWPQLLLAGLAGLSGVSIIFITLGDLRLNRHRSSRLRPLRIFDLAVATLLIALAYVQMDSLWGQLPAHVPAGDD</sequence>
<proteinExistence type="predicted"/>